<dbReference type="InterPro" id="IPR004843">
    <property type="entry name" value="Calcineurin-like_PHP"/>
</dbReference>
<dbReference type="GO" id="GO:0009166">
    <property type="term" value="P:nucleotide catabolic process"/>
    <property type="evidence" value="ECO:0007669"/>
    <property type="project" value="InterPro"/>
</dbReference>
<comment type="similarity">
    <text evidence="2">Belongs to the 5'-nucleotidase family.</text>
</comment>
<dbReference type="Pfam" id="PF00149">
    <property type="entry name" value="Metallophos"/>
    <property type="match status" value="1"/>
</dbReference>
<comment type="caution">
    <text evidence="5">The sequence shown here is derived from an EMBL/GenBank/DDBJ whole genome shotgun (WGS) entry which is preliminary data.</text>
</comment>
<dbReference type="Pfam" id="PF02872">
    <property type="entry name" value="5_nucleotid_C"/>
    <property type="match status" value="1"/>
</dbReference>
<feature type="domain" description="Calcineurin-like phosphoesterase" evidence="3">
    <location>
        <begin position="43"/>
        <end position="299"/>
    </location>
</feature>
<dbReference type="PRINTS" id="PR01607">
    <property type="entry name" value="APYRASEFAMLY"/>
</dbReference>
<dbReference type="GO" id="GO:0008768">
    <property type="term" value="F:UDP-sugar diphosphatase activity"/>
    <property type="evidence" value="ECO:0007669"/>
    <property type="project" value="TreeGrafter"/>
</dbReference>
<dbReference type="Gene3D" id="3.60.21.10">
    <property type="match status" value="1"/>
</dbReference>
<dbReference type="STRING" id="225992.B5M06_06885"/>
<dbReference type="GO" id="GO:0008253">
    <property type="term" value="F:5'-nucleotidase activity"/>
    <property type="evidence" value="ECO:0007669"/>
    <property type="project" value="TreeGrafter"/>
</dbReference>
<feature type="domain" description="5'-Nucleotidase C-terminal" evidence="4">
    <location>
        <begin position="405"/>
        <end position="559"/>
    </location>
</feature>
<dbReference type="InterPro" id="IPR036907">
    <property type="entry name" value="5'-Nucleotdase_C_sf"/>
</dbReference>
<keyword evidence="2" id="KW-0547">Nucleotide-binding</keyword>
<dbReference type="Gene3D" id="3.90.780.10">
    <property type="entry name" value="5'-Nucleotidase, C-terminal domain"/>
    <property type="match status" value="1"/>
</dbReference>
<evidence type="ECO:0000313" key="5">
    <source>
        <dbReference type="EMBL" id="KUF40484.1"/>
    </source>
</evidence>
<evidence type="ECO:0000313" key="6">
    <source>
        <dbReference type="Proteomes" id="UP000053300"/>
    </source>
</evidence>
<evidence type="ECO:0000256" key="2">
    <source>
        <dbReference type="RuleBase" id="RU362119"/>
    </source>
</evidence>
<evidence type="ECO:0008006" key="7">
    <source>
        <dbReference type="Google" id="ProtNLM"/>
    </source>
</evidence>
<evidence type="ECO:0000259" key="4">
    <source>
        <dbReference type="Pfam" id="PF02872"/>
    </source>
</evidence>
<evidence type="ECO:0000256" key="1">
    <source>
        <dbReference type="ARBA" id="ARBA00022729"/>
    </source>
</evidence>
<gene>
    <name evidence="5" type="ORF">AS359_02875</name>
</gene>
<dbReference type="InterPro" id="IPR006179">
    <property type="entry name" value="5_nucleotidase/apyrase"/>
</dbReference>
<dbReference type="Proteomes" id="UP000053300">
    <property type="component" value="Unassembled WGS sequence"/>
</dbReference>
<dbReference type="InterPro" id="IPR008334">
    <property type="entry name" value="5'-Nucleotdase_C"/>
</dbReference>
<name>A0A0W7YZX6_9BURK</name>
<keyword evidence="2" id="KW-0378">Hydrolase</keyword>
<dbReference type="PANTHER" id="PTHR11575">
    <property type="entry name" value="5'-NUCLEOTIDASE-RELATED"/>
    <property type="match status" value="1"/>
</dbReference>
<proteinExistence type="inferred from homology"/>
<accession>A0A0W7YZX6</accession>
<dbReference type="GO" id="GO:0030288">
    <property type="term" value="C:outer membrane-bounded periplasmic space"/>
    <property type="evidence" value="ECO:0007669"/>
    <property type="project" value="TreeGrafter"/>
</dbReference>
<dbReference type="InterPro" id="IPR029052">
    <property type="entry name" value="Metallo-depent_PP-like"/>
</dbReference>
<dbReference type="SUPFAM" id="SSF55816">
    <property type="entry name" value="5'-nucleotidase (syn. UDP-sugar hydrolase), C-terminal domain"/>
    <property type="match status" value="1"/>
</dbReference>
<evidence type="ECO:0000259" key="3">
    <source>
        <dbReference type="Pfam" id="PF00149"/>
    </source>
</evidence>
<sequence length="593" mass="63846">MLSSSLSVARTSLCVISAWLLASCGGGHHHAPDASNAQLIDIHLLAFNDLHGHLDAPGVQADVPTHAGSTQKIALGGMPWLAGTVQQLRQRYPHHAVVSAGDMVGSSPLLSSFFLDEPTIEAANAMQVDFAAVGNHEFDRGWQELLRLAQGGCETYTQRTPCQVNPSFAGSQFPMLAANVFSQDGRNLLPATGLKTFEHNGQQVTVGFIGMTLKDTPKLVMAPAIQGLRFDDEVQTANALVPQLLAQGADIITVLLHEGGQTDVSPFEQGCEGLSGSIVPILEKLDPRISVVVSGHTHQTYVCDYATVNPQHPFLLTSAGLHGTQLTDIQLRWDPQLRQLHSRSARTLAIPANAQAATTPSPFVVEHTHAHPEVQSIVERYRSVIAHEAQKVVGRIISPGNMPLSNLPVESGEIALGNLISDAQVWAMQDPKLGGADISFMHSGGIRAALQPDADGHVRFDQLYAIQPFGNALIGMTLTGAQIKELLEDTYAVPLSSSGRRRVLSPNADLRWRHDAHAPVNEQVEDLTLRGQPLDMQANYRVVVSSFLADSGDRYSVFSQGTDRTQGPLDIDALEAYVRAHSPLPAPATDRIQ</sequence>
<dbReference type="EMBL" id="LPXH01000027">
    <property type="protein sequence ID" value="KUF40484.1"/>
    <property type="molecule type" value="Genomic_DNA"/>
</dbReference>
<dbReference type="RefSeq" id="WP_058879955.1">
    <property type="nucleotide sequence ID" value="NZ_LPXH01000027.1"/>
</dbReference>
<protein>
    <recommendedName>
        <fullName evidence="7">Bifunctional metallophosphatase/5'-nucleotidase</fullName>
    </recommendedName>
</protein>
<dbReference type="PANTHER" id="PTHR11575:SF24">
    <property type="entry name" value="5'-NUCLEOTIDASE"/>
    <property type="match status" value="1"/>
</dbReference>
<keyword evidence="6" id="KW-1185">Reference proteome</keyword>
<organism evidence="5 6">
    <name type="scientific">Comamonas kerstersii</name>
    <dbReference type="NCBI Taxonomy" id="225992"/>
    <lineage>
        <taxon>Bacteria</taxon>
        <taxon>Pseudomonadati</taxon>
        <taxon>Pseudomonadota</taxon>
        <taxon>Betaproteobacteria</taxon>
        <taxon>Burkholderiales</taxon>
        <taxon>Comamonadaceae</taxon>
        <taxon>Comamonas</taxon>
    </lineage>
</organism>
<dbReference type="SUPFAM" id="SSF56300">
    <property type="entry name" value="Metallo-dependent phosphatases"/>
    <property type="match status" value="1"/>
</dbReference>
<reference evidence="5 6" key="1">
    <citation type="submission" date="2015-12" db="EMBL/GenBank/DDBJ databases">
        <title>Complete genome sequence of a multi-drug resistant strain Acidovorax sp. 12322-1.</title>
        <authorList>
            <person name="Ming D."/>
            <person name="Wang M."/>
            <person name="Hu S."/>
            <person name="Zhou Y."/>
            <person name="Jiang T."/>
        </authorList>
    </citation>
    <scope>NUCLEOTIDE SEQUENCE [LARGE SCALE GENOMIC DNA]</scope>
    <source>
        <strain evidence="5 6">12322-1</strain>
    </source>
</reference>
<dbReference type="AlphaFoldDB" id="A0A0W7YZX6"/>
<keyword evidence="1" id="KW-0732">Signal</keyword>
<dbReference type="GO" id="GO:0000166">
    <property type="term" value="F:nucleotide binding"/>
    <property type="evidence" value="ECO:0007669"/>
    <property type="project" value="UniProtKB-KW"/>
</dbReference>